<dbReference type="Gene3D" id="1.10.287.100">
    <property type="match status" value="1"/>
</dbReference>
<dbReference type="SMART" id="SM00347">
    <property type="entry name" value="HTH_MARR"/>
    <property type="match status" value="1"/>
</dbReference>
<dbReference type="PANTHER" id="PTHR39515:SF2">
    <property type="entry name" value="HTH-TYPE TRANSCRIPTIONAL REGULATOR RV0880"/>
    <property type="match status" value="1"/>
</dbReference>
<dbReference type="SUPFAM" id="SSF46785">
    <property type="entry name" value="Winged helix' DNA-binding domain"/>
    <property type="match status" value="1"/>
</dbReference>
<evidence type="ECO:0000313" key="2">
    <source>
        <dbReference type="EMBL" id="GGI32723.1"/>
    </source>
</evidence>
<dbReference type="EMBL" id="BMHC01000026">
    <property type="protein sequence ID" value="GGI32723.1"/>
    <property type="molecule type" value="Genomic_DNA"/>
</dbReference>
<dbReference type="InterPro" id="IPR000835">
    <property type="entry name" value="HTH_MarR-typ"/>
</dbReference>
<sequence length="156" mass="16923">MPCYLAMINSSDQRPSARAGALAEDLRSLVGKLKRRLREQAGPEDLTPSQVSILLRLEKDGPATVSSLARSEKMRPQSMSTAVAALLAAGLVSGAPDPDDGRQTILSLTKACREWIRVGRAARQDWLSRTISARLSSREQDELAAAVSLLKRLVDD</sequence>
<dbReference type="Pfam" id="PF01047">
    <property type="entry name" value="MarR"/>
    <property type="match status" value="1"/>
</dbReference>
<dbReference type="Gene3D" id="1.10.10.10">
    <property type="entry name" value="Winged helix-like DNA-binding domain superfamily/Winged helix DNA-binding domain"/>
    <property type="match status" value="1"/>
</dbReference>
<dbReference type="Proteomes" id="UP000625079">
    <property type="component" value="Unassembled WGS sequence"/>
</dbReference>
<dbReference type="PROSITE" id="PS50995">
    <property type="entry name" value="HTH_MARR_2"/>
    <property type="match status" value="1"/>
</dbReference>
<comment type="caution">
    <text evidence="2">The sequence shown here is derived from an EMBL/GenBank/DDBJ whole genome shotgun (WGS) entry which is preliminary data.</text>
</comment>
<name>A0AA87WAS7_9BRAD</name>
<dbReference type="InterPro" id="IPR036388">
    <property type="entry name" value="WH-like_DNA-bd_sf"/>
</dbReference>
<dbReference type="AlphaFoldDB" id="A0AA87WAS7"/>
<organism evidence="2 3">
    <name type="scientific">Bradyrhizobium guangdongense</name>
    <dbReference type="NCBI Taxonomy" id="1325090"/>
    <lineage>
        <taxon>Bacteria</taxon>
        <taxon>Pseudomonadati</taxon>
        <taxon>Pseudomonadota</taxon>
        <taxon>Alphaproteobacteria</taxon>
        <taxon>Hyphomicrobiales</taxon>
        <taxon>Nitrobacteraceae</taxon>
        <taxon>Bradyrhizobium</taxon>
    </lineage>
</organism>
<dbReference type="InterPro" id="IPR036390">
    <property type="entry name" value="WH_DNA-bd_sf"/>
</dbReference>
<feature type="domain" description="HTH marR-type" evidence="1">
    <location>
        <begin position="19"/>
        <end position="155"/>
    </location>
</feature>
<evidence type="ECO:0000313" key="3">
    <source>
        <dbReference type="Proteomes" id="UP000625079"/>
    </source>
</evidence>
<reference evidence="2" key="1">
    <citation type="journal article" date="2014" name="Int. J. Syst. Evol. Microbiol.">
        <title>Complete genome sequence of Corynebacterium casei LMG S-19264T (=DSM 44701T), isolated from a smear-ripened cheese.</title>
        <authorList>
            <consortium name="US DOE Joint Genome Institute (JGI-PGF)"/>
            <person name="Walter F."/>
            <person name="Albersmeier A."/>
            <person name="Kalinowski J."/>
            <person name="Ruckert C."/>
        </authorList>
    </citation>
    <scope>NUCLEOTIDE SEQUENCE</scope>
    <source>
        <strain evidence="2">CGMCC 1.15034</strain>
    </source>
</reference>
<evidence type="ECO:0000259" key="1">
    <source>
        <dbReference type="PROSITE" id="PS50995"/>
    </source>
</evidence>
<dbReference type="GO" id="GO:0003700">
    <property type="term" value="F:DNA-binding transcription factor activity"/>
    <property type="evidence" value="ECO:0007669"/>
    <property type="project" value="InterPro"/>
</dbReference>
<gene>
    <name evidence="2" type="ORF">GCM10010987_70840</name>
</gene>
<proteinExistence type="predicted"/>
<protein>
    <submittedName>
        <fullName evidence="2">MarR family transcriptional regulator</fullName>
    </submittedName>
</protein>
<reference evidence="2" key="2">
    <citation type="submission" date="2022-12" db="EMBL/GenBank/DDBJ databases">
        <authorList>
            <person name="Sun Q."/>
            <person name="Zhou Y."/>
        </authorList>
    </citation>
    <scope>NUCLEOTIDE SEQUENCE</scope>
    <source>
        <strain evidence="2">CGMCC 1.15034</strain>
    </source>
</reference>
<dbReference type="PANTHER" id="PTHR39515">
    <property type="entry name" value="CONSERVED PROTEIN"/>
    <property type="match status" value="1"/>
</dbReference>
<dbReference type="InterPro" id="IPR052526">
    <property type="entry name" value="HTH-type_Bedaq_tolerance"/>
</dbReference>
<accession>A0AA87WAS7</accession>